<organism evidence="1">
    <name type="scientific">candidate division WOR-3 bacterium</name>
    <dbReference type="NCBI Taxonomy" id="2052148"/>
    <lineage>
        <taxon>Bacteria</taxon>
        <taxon>Bacteria division WOR-3</taxon>
    </lineage>
</organism>
<comment type="caution">
    <text evidence="1">The sequence shown here is derived from an EMBL/GenBank/DDBJ whole genome shotgun (WGS) entry which is preliminary data.</text>
</comment>
<dbReference type="EMBL" id="DSOL01000119">
    <property type="protein sequence ID" value="HEN27811.1"/>
    <property type="molecule type" value="Genomic_DNA"/>
</dbReference>
<proteinExistence type="predicted"/>
<accession>A0A7C2P1E8</accession>
<sequence length="32" mass="3723">MTKINVCPAILRKLRENSGFSVEELARKLDYK</sequence>
<evidence type="ECO:0000313" key="1">
    <source>
        <dbReference type="EMBL" id="HEN27811.1"/>
    </source>
</evidence>
<reference evidence="1" key="1">
    <citation type="journal article" date="2020" name="mSystems">
        <title>Genome- and Community-Level Interaction Insights into Carbon Utilization and Element Cycling Functions of Hydrothermarchaeota in Hydrothermal Sediment.</title>
        <authorList>
            <person name="Zhou Z."/>
            <person name="Liu Y."/>
            <person name="Xu W."/>
            <person name="Pan J."/>
            <person name="Luo Z.H."/>
            <person name="Li M."/>
        </authorList>
    </citation>
    <scope>NUCLEOTIDE SEQUENCE [LARGE SCALE GENOMIC DNA]</scope>
    <source>
        <strain evidence="1">SpSt-34</strain>
    </source>
</reference>
<protein>
    <submittedName>
        <fullName evidence="1">XRE family transcriptional regulator</fullName>
    </submittedName>
</protein>
<dbReference type="AlphaFoldDB" id="A0A7C2P1E8"/>
<name>A0A7C2P1E8_UNCW3</name>
<gene>
    <name evidence="1" type="ORF">ENQ77_03965</name>
</gene>